<evidence type="ECO:0000256" key="1">
    <source>
        <dbReference type="ARBA" id="ARBA00004123"/>
    </source>
</evidence>
<dbReference type="Gene3D" id="1.20.5.170">
    <property type="match status" value="1"/>
</dbReference>
<feature type="compositionally biased region" description="Polar residues" evidence="4">
    <location>
        <begin position="347"/>
        <end position="356"/>
    </location>
</feature>
<dbReference type="InterPro" id="IPR038718">
    <property type="entry name" value="SNF2-like_sf"/>
</dbReference>
<dbReference type="Pfam" id="PF08880">
    <property type="entry name" value="QLQ"/>
    <property type="match status" value="1"/>
</dbReference>
<feature type="region of interest" description="Disordered" evidence="4">
    <location>
        <begin position="461"/>
        <end position="611"/>
    </location>
</feature>
<feature type="compositionally biased region" description="Polar residues" evidence="4">
    <location>
        <begin position="246"/>
        <end position="268"/>
    </location>
</feature>
<evidence type="ECO:0000313" key="8">
    <source>
        <dbReference type="Proteomes" id="UP001341840"/>
    </source>
</evidence>
<evidence type="ECO:0000256" key="3">
    <source>
        <dbReference type="ARBA" id="ARBA00023242"/>
    </source>
</evidence>
<keyword evidence="2" id="KW-0805">Transcription regulation</keyword>
<feature type="compositionally biased region" description="Basic and acidic residues" evidence="4">
    <location>
        <begin position="545"/>
        <end position="566"/>
    </location>
</feature>
<dbReference type="PROSITE" id="PS51192">
    <property type="entry name" value="HELICASE_ATP_BIND_1"/>
    <property type="match status" value="1"/>
</dbReference>
<dbReference type="PROSITE" id="PS51666">
    <property type="entry name" value="QLQ"/>
    <property type="match status" value="1"/>
</dbReference>
<feature type="compositionally biased region" description="Polar residues" evidence="4">
    <location>
        <begin position="463"/>
        <end position="484"/>
    </location>
</feature>
<reference evidence="7 8" key="1">
    <citation type="journal article" date="2023" name="Plants (Basel)">
        <title>Bridging the Gap: Combining Genomics and Transcriptomics Approaches to Understand Stylosanthes scabra, an Orphan Legume from the Brazilian Caatinga.</title>
        <authorList>
            <person name="Ferreira-Neto J.R.C."/>
            <person name="da Silva M.D."/>
            <person name="Binneck E."/>
            <person name="de Melo N.F."/>
            <person name="da Silva R.H."/>
            <person name="de Melo A.L.T.M."/>
            <person name="Pandolfi V."/>
            <person name="Bustamante F.O."/>
            <person name="Brasileiro-Vidal A.C."/>
            <person name="Benko-Iseppon A.M."/>
        </authorList>
    </citation>
    <scope>NUCLEOTIDE SEQUENCE [LARGE SCALE GENOMIC DNA]</scope>
    <source>
        <tissue evidence="7">Leaves</tissue>
    </source>
</reference>
<feature type="compositionally biased region" description="Polar residues" evidence="4">
    <location>
        <begin position="365"/>
        <end position="391"/>
    </location>
</feature>
<dbReference type="SMART" id="SM00951">
    <property type="entry name" value="QLQ"/>
    <property type="match status" value="1"/>
</dbReference>
<proteinExistence type="predicted"/>
<feature type="compositionally biased region" description="Polar residues" evidence="4">
    <location>
        <begin position="153"/>
        <end position="171"/>
    </location>
</feature>
<feature type="compositionally biased region" description="Low complexity" evidence="4">
    <location>
        <begin position="279"/>
        <end position="290"/>
    </location>
</feature>
<evidence type="ECO:0000313" key="7">
    <source>
        <dbReference type="EMBL" id="MED6199383.1"/>
    </source>
</evidence>
<evidence type="ECO:0000259" key="5">
    <source>
        <dbReference type="PROSITE" id="PS51192"/>
    </source>
</evidence>
<dbReference type="EMBL" id="JASCZI010212410">
    <property type="protein sequence ID" value="MED6199383.1"/>
    <property type="molecule type" value="Genomic_DNA"/>
</dbReference>
<feature type="region of interest" description="Disordered" evidence="4">
    <location>
        <begin position="128"/>
        <end position="184"/>
    </location>
</feature>
<dbReference type="Gene3D" id="3.40.50.1110">
    <property type="entry name" value="SGNH hydrolase"/>
    <property type="match status" value="1"/>
</dbReference>
<comment type="subcellular location">
    <subcellularLocation>
        <location evidence="1">Nucleus</location>
    </subcellularLocation>
</comment>
<dbReference type="InterPro" id="IPR036514">
    <property type="entry name" value="SGNH_hydro_sf"/>
</dbReference>
<dbReference type="InterPro" id="IPR014978">
    <property type="entry name" value="Gln-Leu-Gln_QLQ"/>
</dbReference>
<evidence type="ECO:0000256" key="2">
    <source>
        <dbReference type="ARBA" id="ARBA00023015"/>
    </source>
</evidence>
<dbReference type="Gene3D" id="3.40.50.10810">
    <property type="entry name" value="Tandem AAA-ATPase domain"/>
    <property type="match status" value="1"/>
</dbReference>
<dbReference type="SUPFAM" id="SSF52540">
    <property type="entry name" value="P-loop containing nucleoside triphosphate hydrolases"/>
    <property type="match status" value="1"/>
</dbReference>
<feature type="domain" description="Helicase ATP-binding" evidence="5">
    <location>
        <begin position="912"/>
        <end position="1077"/>
    </location>
</feature>
<feature type="non-terminal residue" evidence="7">
    <location>
        <position position="1"/>
    </location>
</feature>
<dbReference type="PANTHER" id="PTHR10799">
    <property type="entry name" value="SNF2/RAD54 HELICASE FAMILY"/>
    <property type="match status" value="1"/>
</dbReference>
<feature type="compositionally biased region" description="Basic and acidic residues" evidence="4">
    <location>
        <begin position="140"/>
        <end position="151"/>
    </location>
</feature>
<dbReference type="InterPro" id="IPR014001">
    <property type="entry name" value="Helicase_ATP-bd"/>
</dbReference>
<comment type="caution">
    <text evidence="7">The sequence shown here is derived from an EMBL/GenBank/DDBJ whole genome shotgun (WGS) entry which is preliminary data.</text>
</comment>
<protein>
    <submittedName>
        <fullName evidence="7">Uncharacterized protein</fullName>
    </submittedName>
</protein>
<feature type="compositionally biased region" description="Low complexity" evidence="4">
    <location>
        <begin position="405"/>
        <end position="417"/>
    </location>
</feature>
<organism evidence="7 8">
    <name type="scientific">Stylosanthes scabra</name>
    <dbReference type="NCBI Taxonomy" id="79078"/>
    <lineage>
        <taxon>Eukaryota</taxon>
        <taxon>Viridiplantae</taxon>
        <taxon>Streptophyta</taxon>
        <taxon>Embryophyta</taxon>
        <taxon>Tracheophyta</taxon>
        <taxon>Spermatophyta</taxon>
        <taxon>Magnoliopsida</taxon>
        <taxon>eudicotyledons</taxon>
        <taxon>Gunneridae</taxon>
        <taxon>Pentapetalae</taxon>
        <taxon>rosids</taxon>
        <taxon>fabids</taxon>
        <taxon>Fabales</taxon>
        <taxon>Fabaceae</taxon>
        <taxon>Papilionoideae</taxon>
        <taxon>50 kb inversion clade</taxon>
        <taxon>dalbergioids sensu lato</taxon>
        <taxon>Dalbergieae</taxon>
        <taxon>Pterocarpus clade</taxon>
        <taxon>Stylosanthes</taxon>
    </lineage>
</organism>
<accession>A0ABU6XS42</accession>
<evidence type="ECO:0000256" key="4">
    <source>
        <dbReference type="SAM" id="MobiDB-lite"/>
    </source>
</evidence>
<keyword evidence="2" id="KW-0804">Transcription</keyword>
<evidence type="ECO:0000259" key="6">
    <source>
        <dbReference type="PROSITE" id="PS51666"/>
    </source>
</evidence>
<gene>
    <name evidence="7" type="ORF">PIB30_075446</name>
</gene>
<feature type="compositionally biased region" description="Polar residues" evidence="4">
    <location>
        <begin position="587"/>
        <end position="606"/>
    </location>
</feature>
<dbReference type="Proteomes" id="UP001341840">
    <property type="component" value="Unassembled WGS sequence"/>
</dbReference>
<dbReference type="Pfam" id="PF00176">
    <property type="entry name" value="SNF2-rel_dom"/>
    <property type="match status" value="1"/>
</dbReference>
<feature type="domain" description="QLQ" evidence="6">
    <location>
        <begin position="420"/>
        <end position="456"/>
    </location>
</feature>
<dbReference type="InterPro" id="IPR000330">
    <property type="entry name" value="SNF2_N"/>
</dbReference>
<keyword evidence="3" id="KW-0539">Nucleus</keyword>
<feature type="region of interest" description="Disordered" evidence="4">
    <location>
        <begin position="240"/>
        <end position="419"/>
    </location>
</feature>
<sequence>SFQQQLLRKPEGNEAFLAYQAGLQGTFGNNNFSSPGAMQLPQQSRKFMELAQHGASQDGQFRGQGVEQQMMNPMHQAYLQYALAQQKSAMGIQSQQQAKMGMLNPASLKDQEMRMGNLKMQEIMSMQALHQAQGSSSRNSSEHISRGEKQIEPGQQTAPDQKTEGKPSSQGPAVGHVMPGNMVRPMHVPESQQGIQNFMTMSAQYQAMQAWARERNIDLSHPANANIMAQLIPMMQARMASHQKVNESNVGVQSTPVPVSRQQVTSPAVASEGSGHANSSSEASGQSGSSKARQSVPPGHFGSASNSGIGSGSSDMAMQQLGVQGRESQASLKQPVSVGNGMPAVHSHQSSANRNSGAEHPMGAKTSSSGSELPQMQNFRQLNQSSSQAGVPTNEGGSGSHAKSQAAPPAQMPQQRAGSAFTKQQLHVLKAQILAFRRLKKGEGTLPQELLRAISPPPLEMQVQHSNHSTGGQNQDKSSGSMTAEQPRHTEPNSKDSQSIPGFSGQSSLKQEPFPREEKSTVPSVPAQAVLSPAPKESAPALSAGKEEQKAVACPDKSDQDSDRGKNKTPLRNDLALDRGKAVAPQASVSDSTQIKKSAQTSTVSQPKDAASTRKYCGPLFDFPSFTRKHDSFGSSMMVNNNNNLSLAYDVKDLLFEEGMEARLRDEIDQQQQEIMAMPDRPYRKFVRLCERQRMELARQVQATQRALREKQLKSIFQWRKKLLETHWAIRDARTARNRGVGKYHERMMREFSKRKDDDRNKRMEALKNNDVDRYREMLLEQQTSMPGDAAERYAVLSTFLSQTEEYLHKLGSKITAAKNQQEVEEAAKSAAAAARLQGLSEEEVRAAAACAGEEVMIRNRFLEMNAPRDSSSVNKYYNLAHAVSETVIRQPSMLRAGTLRDYQLVGLQWMLSLYNNKLNGILADEMGLGKTVQVMALIAYLMEFKGNYGPHLIIVPNAVLVNWKSEFYNWLPSVSCIFYVGSKDQRSKLFSQEVCAMKFNVLVTTYEFIMYDRSKLSKVDWKYIIIDEAQRMKDRDSVLARDLDRYRCQRRLLLTGTPLQNDLKELWSLLNLLLPEVFDNRKAFHDWFSKPFQKEGPAPTQNGEDDWLETEKKVIIIHRLHQILEPFMLRRRVEDVEGSLPPKSLHNLGLRKFLLAAIGPLGCIPNQISRGIFPTGACKDEVNAMVTLFNDRLKSLVDELNAQYNGSSIFVYGNTFAALMQIIQDPIAYGFVTTNRACCGIGRYKGMISCLPYSIPCSNRDQYVFWDAFHTSEAVDRILALKAFNGSTSDVYPVNVSQMAIMF</sequence>
<feature type="compositionally biased region" description="Polar residues" evidence="4">
    <location>
        <begin position="495"/>
        <end position="510"/>
    </location>
</feature>
<name>A0ABU6XS42_9FABA</name>
<feature type="compositionally biased region" description="Low complexity" evidence="4">
    <location>
        <begin position="302"/>
        <end position="314"/>
    </location>
</feature>
<dbReference type="InterPro" id="IPR027417">
    <property type="entry name" value="P-loop_NTPase"/>
</dbReference>
<dbReference type="SMART" id="SM00487">
    <property type="entry name" value="DEXDc"/>
    <property type="match status" value="1"/>
</dbReference>
<keyword evidence="8" id="KW-1185">Reference proteome</keyword>